<evidence type="ECO:0000313" key="1">
    <source>
        <dbReference type="EMBL" id="KAA1125878.1"/>
    </source>
</evidence>
<proteinExistence type="predicted"/>
<dbReference type="AlphaFoldDB" id="A0A5B0RL96"/>
<gene>
    <name evidence="1" type="ORF">PGTUg99_014249</name>
</gene>
<sequence>MACRQSRLDLQVNQGVLWSAQPGFTVSLTLPSIPGQAGHASPGRLDFDPAAGLTLGNKKYRAVVYVTPTDERGREADAADLQKSVAG</sequence>
<name>A0A5B0RL96_PUCGR</name>
<dbReference type="EMBL" id="VDEP01000174">
    <property type="protein sequence ID" value="KAA1125878.1"/>
    <property type="molecule type" value="Genomic_DNA"/>
</dbReference>
<dbReference type="Proteomes" id="UP000325313">
    <property type="component" value="Unassembled WGS sequence"/>
</dbReference>
<protein>
    <submittedName>
        <fullName evidence="1">Uncharacterized protein</fullName>
    </submittedName>
</protein>
<organism evidence="1 2">
    <name type="scientific">Puccinia graminis f. sp. tritici</name>
    <dbReference type="NCBI Taxonomy" id="56615"/>
    <lineage>
        <taxon>Eukaryota</taxon>
        <taxon>Fungi</taxon>
        <taxon>Dikarya</taxon>
        <taxon>Basidiomycota</taxon>
        <taxon>Pucciniomycotina</taxon>
        <taxon>Pucciniomycetes</taxon>
        <taxon>Pucciniales</taxon>
        <taxon>Pucciniaceae</taxon>
        <taxon>Puccinia</taxon>
    </lineage>
</organism>
<evidence type="ECO:0000313" key="2">
    <source>
        <dbReference type="Proteomes" id="UP000325313"/>
    </source>
</evidence>
<comment type="caution">
    <text evidence="1">The sequence shown here is derived from an EMBL/GenBank/DDBJ whole genome shotgun (WGS) entry which is preliminary data.</text>
</comment>
<reference evidence="1 2" key="1">
    <citation type="submission" date="2019-05" db="EMBL/GenBank/DDBJ databases">
        <title>Emergence of the Ug99 lineage of the wheat stem rust pathogen through somatic hybridization.</title>
        <authorList>
            <person name="Li F."/>
            <person name="Upadhyaya N.M."/>
            <person name="Sperschneider J."/>
            <person name="Matny O."/>
            <person name="Nguyen-Phuc H."/>
            <person name="Mago R."/>
            <person name="Raley C."/>
            <person name="Miller M.E."/>
            <person name="Silverstein K.A.T."/>
            <person name="Henningsen E."/>
            <person name="Hirsch C.D."/>
            <person name="Visser B."/>
            <person name="Pretorius Z.A."/>
            <person name="Steffenson B.J."/>
            <person name="Schwessinger B."/>
            <person name="Dodds P.N."/>
            <person name="Figueroa M."/>
        </authorList>
    </citation>
    <scope>NUCLEOTIDE SEQUENCE [LARGE SCALE GENOMIC DNA]</scope>
    <source>
        <strain evidence="1 2">Ug99</strain>
    </source>
</reference>
<accession>A0A5B0RL96</accession>